<evidence type="ECO:0000256" key="2">
    <source>
        <dbReference type="PIRSR" id="PIRSR006241-50"/>
    </source>
</evidence>
<organism evidence="4 5">
    <name type="scientific">Chitinophaga eiseniae</name>
    <dbReference type="NCBI Taxonomy" id="634771"/>
    <lineage>
        <taxon>Bacteria</taxon>
        <taxon>Pseudomonadati</taxon>
        <taxon>Bacteroidota</taxon>
        <taxon>Chitinophagia</taxon>
        <taxon>Chitinophagales</taxon>
        <taxon>Chitinophagaceae</taxon>
        <taxon>Chitinophaga</taxon>
    </lineage>
</organism>
<feature type="domain" description="Xylose isomerase-like TIM barrel" evidence="3">
    <location>
        <begin position="67"/>
        <end position="293"/>
    </location>
</feature>
<proteinExistence type="predicted"/>
<feature type="active site" description="Proton donor/acceptor" evidence="2">
    <location>
        <position position="189"/>
    </location>
</feature>
<keyword evidence="1 4" id="KW-0413">Isomerase</keyword>
<keyword evidence="5" id="KW-1185">Reference proteome</keyword>
<gene>
    <name evidence="4" type="ORF">SAMN04488128_1021269</name>
</gene>
<dbReference type="Pfam" id="PF01261">
    <property type="entry name" value="AP_endonuc_2"/>
    <property type="match status" value="1"/>
</dbReference>
<protein>
    <submittedName>
        <fullName evidence="4">Hydroxypyruvate isomerase</fullName>
    </submittedName>
</protein>
<keyword evidence="4" id="KW-0670">Pyruvate</keyword>
<evidence type="ECO:0000259" key="3">
    <source>
        <dbReference type="Pfam" id="PF01261"/>
    </source>
</evidence>
<dbReference type="STRING" id="634771.SAMN04488128_1021269"/>
<evidence type="ECO:0000313" key="5">
    <source>
        <dbReference type="Proteomes" id="UP000190367"/>
    </source>
</evidence>
<dbReference type="Proteomes" id="UP000190367">
    <property type="component" value="Unassembled WGS sequence"/>
</dbReference>
<dbReference type="InterPro" id="IPR036237">
    <property type="entry name" value="Xyl_isomerase-like_sf"/>
</dbReference>
<dbReference type="InterPro" id="IPR013022">
    <property type="entry name" value="Xyl_isomerase-like_TIM-brl"/>
</dbReference>
<dbReference type="PIRSF" id="PIRSF006241">
    <property type="entry name" value="HyI"/>
    <property type="match status" value="1"/>
</dbReference>
<evidence type="ECO:0000313" key="4">
    <source>
        <dbReference type="EMBL" id="SKA16716.1"/>
    </source>
</evidence>
<dbReference type="InterPro" id="IPR026040">
    <property type="entry name" value="HyI-like"/>
</dbReference>
<reference evidence="5" key="1">
    <citation type="submission" date="2017-02" db="EMBL/GenBank/DDBJ databases">
        <authorList>
            <person name="Varghese N."/>
            <person name="Submissions S."/>
        </authorList>
    </citation>
    <scope>NUCLEOTIDE SEQUENCE [LARGE SCALE GENOMIC DNA]</scope>
    <source>
        <strain evidence="5">DSM 22224</strain>
    </source>
</reference>
<feature type="active site" description="Proton donor/acceptor" evidence="2">
    <location>
        <position position="284"/>
    </location>
</feature>
<dbReference type="InterPro" id="IPR050417">
    <property type="entry name" value="Sugar_Epim/Isomerase"/>
</dbReference>
<dbReference type="SUPFAM" id="SSF51658">
    <property type="entry name" value="Xylose isomerase-like"/>
    <property type="match status" value="1"/>
</dbReference>
<name>A0A1T4RLQ3_9BACT</name>
<dbReference type="AlphaFoldDB" id="A0A1T4RLQ3"/>
<sequence>MERRKFLQQGTLAGISALALGGITSKSQAATAGTTAAKEKPFKMDFAPHDGMFKNSAGADFLDQIKYMHDQGFRSIEDNGMMHRPVAEQEKIGNLLAKLGMTMGVFVVDTGNNWKTSLASGKQEFTDAFVKTCKDSVDVAKRCNAKWATVVPGFFDRNLPMGIQTANVIAALRLGAAIFEPHKLVMVLEPLSDTPDLFLRTAEQSYEICKAVNSPACKILYDIYHMQRNTGNLIPTIDQCWDEIAYVQIGDNPGRKEPGTGEINYKNVFAHLHKKGYKGVLGMEHGNAGQGKEGEAALIKAYRNVDLQD</sequence>
<dbReference type="PANTHER" id="PTHR43489">
    <property type="entry name" value="ISOMERASE"/>
    <property type="match status" value="1"/>
</dbReference>
<dbReference type="EMBL" id="FUWZ01000002">
    <property type="protein sequence ID" value="SKA16716.1"/>
    <property type="molecule type" value="Genomic_DNA"/>
</dbReference>
<accession>A0A1T4RLQ3</accession>
<dbReference type="GO" id="GO:0016853">
    <property type="term" value="F:isomerase activity"/>
    <property type="evidence" value="ECO:0007669"/>
    <property type="project" value="UniProtKB-KW"/>
</dbReference>
<dbReference type="OrthoDB" id="9786584at2"/>
<evidence type="ECO:0000256" key="1">
    <source>
        <dbReference type="ARBA" id="ARBA00023235"/>
    </source>
</evidence>
<dbReference type="RefSeq" id="WP_078669744.1">
    <property type="nucleotide sequence ID" value="NZ_FUWZ01000002.1"/>
</dbReference>
<dbReference type="Gene3D" id="3.20.20.150">
    <property type="entry name" value="Divalent-metal-dependent TIM barrel enzymes"/>
    <property type="match status" value="1"/>
</dbReference>